<feature type="binding site" evidence="9">
    <location>
        <position position="290"/>
    </location>
    <ligand>
        <name>Mg(2+)</name>
        <dbReference type="ChEBI" id="CHEBI:18420"/>
        <label>1</label>
    </ligand>
</feature>
<protein>
    <recommendedName>
        <fullName evidence="2">inositol-1,3,4-trisphosphate 5/6-kinase</fullName>
        <ecNumber evidence="2">2.7.1.159</ecNumber>
    </recommendedName>
</protein>
<dbReference type="GO" id="GO:0047325">
    <property type="term" value="F:inositol-3,4,5,6-tetrakisphosphate 1-kinase activity"/>
    <property type="evidence" value="ECO:0007669"/>
    <property type="project" value="InterPro"/>
</dbReference>
<keyword evidence="5" id="KW-0547">Nucleotide-binding</keyword>
<dbReference type="GO" id="GO:0005737">
    <property type="term" value="C:cytoplasm"/>
    <property type="evidence" value="ECO:0007669"/>
    <property type="project" value="TreeGrafter"/>
</dbReference>
<gene>
    <name evidence="11" type="ORF">DC041_0009287</name>
</gene>
<dbReference type="Pfam" id="PF05770">
    <property type="entry name" value="Ins134_P3_kin"/>
    <property type="match status" value="1"/>
</dbReference>
<dbReference type="GO" id="GO:0032957">
    <property type="term" value="P:inositol trisphosphate metabolic process"/>
    <property type="evidence" value="ECO:0007669"/>
    <property type="project" value="InterPro"/>
</dbReference>
<keyword evidence="4 9" id="KW-0479">Metal-binding</keyword>
<dbReference type="PANTHER" id="PTHR14217:SF1">
    <property type="entry name" value="INOSITOL-TETRAKISPHOSPHATE 1-KINASE"/>
    <property type="match status" value="1"/>
</dbReference>
<proteinExistence type="inferred from homology"/>
<dbReference type="GO" id="GO:0052725">
    <property type="term" value="F:inositol-1,3,4-trisphosphate 6-kinase activity"/>
    <property type="evidence" value="ECO:0007669"/>
    <property type="project" value="InterPro"/>
</dbReference>
<dbReference type="EMBL" id="QMKO01002226">
    <property type="protein sequence ID" value="RTG84247.1"/>
    <property type="molecule type" value="Genomic_DNA"/>
</dbReference>
<evidence type="ECO:0000259" key="10">
    <source>
        <dbReference type="Pfam" id="PF05770"/>
    </source>
</evidence>
<keyword evidence="12" id="KW-1185">Reference proteome</keyword>
<feature type="binding site" evidence="9">
    <location>
        <position position="290"/>
    </location>
    <ligand>
        <name>Mg(2+)</name>
        <dbReference type="ChEBI" id="CHEBI:18420"/>
        <label>2</label>
    </ligand>
</feature>
<evidence type="ECO:0000256" key="5">
    <source>
        <dbReference type="ARBA" id="ARBA00022741"/>
    </source>
</evidence>
<dbReference type="GO" id="GO:0005524">
    <property type="term" value="F:ATP binding"/>
    <property type="evidence" value="ECO:0007669"/>
    <property type="project" value="UniProtKB-KW"/>
</dbReference>
<keyword evidence="6 11" id="KW-0418">Kinase</keyword>
<evidence type="ECO:0000256" key="6">
    <source>
        <dbReference type="ARBA" id="ARBA00022777"/>
    </source>
</evidence>
<dbReference type="PANTHER" id="PTHR14217">
    <property type="entry name" value="INOSITOL-TETRAKISPHOSPHATE 1-KINASE"/>
    <property type="match status" value="1"/>
</dbReference>
<feature type="binding site" evidence="9">
    <location>
        <position position="292"/>
    </location>
    <ligand>
        <name>Mg(2+)</name>
        <dbReference type="ChEBI" id="CHEBI:18420"/>
        <label>2</label>
    </ligand>
</feature>
<evidence type="ECO:0000256" key="2">
    <source>
        <dbReference type="ARBA" id="ARBA00012017"/>
    </source>
</evidence>
<evidence type="ECO:0000256" key="7">
    <source>
        <dbReference type="ARBA" id="ARBA00022840"/>
    </source>
</evidence>
<evidence type="ECO:0000256" key="9">
    <source>
        <dbReference type="PIRSR" id="PIRSR038186-2"/>
    </source>
</evidence>
<reference evidence="11 12" key="1">
    <citation type="journal article" date="2019" name="PLoS Pathog.">
        <title>Genome sequence of the bovine parasite Schistosoma bovis Tanzania.</title>
        <authorList>
            <person name="Oey H."/>
            <person name="Zakrzewski M."/>
            <person name="Gobert G."/>
            <person name="Gravermann K."/>
            <person name="Stoye J."/>
            <person name="Jones M."/>
            <person name="Mcmanus D."/>
            <person name="Krause L."/>
        </authorList>
    </citation>
    <scope>NUCLEOTIDE SEQUENCE [LARGE SCALE GENOMIC DNA]</scope>
    <source>
        <strain evidence="11 12">TAN1997</strain>
    </source>
</reference>
<name>A0A430Q981_SCHBO</name>
<dbReference type="SUPFAM" id="SSF56059">
    <property type="entry name" value="Glutathione synthetase ATP-binding domain-like"/>
    <property type="match status" value="1"/>
</dbReference>
<dbReference type="PIRSF" id="PIRSF038186">
    <property type="entry name" value="ITPK"/>
    <property type="match status" value="1"/>
</dbReference>
<feature type="binding site" evidence="9">
    <location>
        <position position="267"/>
    </location>
    <ligand>
        <name>Mg(2+)</name>
        <dbReference type="ChEBI" id="CHEBI:18420"/>
        <label>1</label>
    </ligand>
</feature>
<dbReference type="AlphaFoldDB" id="A0A430Q981"/>
<organism evidence="11 12">
    <name type="scientific">Schistosoma bovis</name>
    <name type="common">Blood fluke</name>
    <dbReference type="NCBI Taxonomy" id="6184"/>
    <lineage>
        <taxon>Eukaryota</taxon>
        <taxon>Metazoa</taxon>
        <taxon>Spiralia</taxon>
        <taxon>Lophotrochozoa</taxon>
        <taxon>Platyhelminthes</taxon>
        <taxon>Trematoda</taxon>
        <taxon>Digenea</taxon>
        <taxon>Strigeidida</taxon>
        <taxon>Schistosomatoidea</taxon>
        <taxon>Schistosomatidae</taxon>
        <taxon>Schistosoma</taxon>
    </lineage>
</organism>
<dbReference type="Proteomes" id="UP000290809">
    <property type="component" value="Unassembled WGS sequence"/>
</dbReference>
<accession>A0A430Q981</accession>
<dbReference type="InterPro" id="IPR008656">
    <property type="entry name" value="Inositol_tetrakis-P_1-kinase"/>
</dbReference>
<evidence type="ECO:0000256" key="4">
    <source>
        <dbReference type="ARBA" id="ARBA00022723"/>
    </source>
</evidence>
<keyword evidence="7" id="KW-0067">ATP-binding</keyword>
<evidence type="ECO:0000256" key="3">
    <source>
        <dbReference type="ARBA" id="ARBA00022679"/>
    </source>
</evidence>
<keyword evidence="8 9" id="KW-0460">Magnesium</keyword>
<dbReference type="STRING" id="6184.A0A430Q981"/>
<feature type="non-terminal residue" evidence="11">
    <location>
        <position position="295"/>
    </location>
</feature>
<comment type="cofactor">
    <cofactor evidence="9">
        <name>Mg(2+)</name>
        <dbReference type="ChEBI" id="CHEBI:18420"/>
    </cofactor>
    <text evidence="9">Binds 2 magnesium ions per subunit.</text>
</comment>
<dbReference type="Gene3D" id="3.30.470.20">
    <property type="entry name" value="ATP-grasp fold, B domain"/>
    <property type="match status" value="1"/>
</dbReference>
<feature type="domain" description="Inositol 1,3,4-trisphosphate 5/6-kinase ATP-grasp" evidence="10">
    <location>
        <begin position="105"/>
        <end position="295"/>
    </location>
</feature>
<comment type="similarity">
    <text evidence="1">Belongs to the ITPK1 family.</text>
</comment>
<dbReference type="GO" id="GO:0000287">
    <property type="term" value="F:magnesium ion binding"/>
    <property type="evidence" value="ECO:0007669"/>
    <property type="project" value="InterPro"/>
</dbReference>
<evidence type="ECO:0000313" key="12">
    <source>
        <dbReference type="Proteomes" id="UP000290809"/>
    </source>
</evidence>
<comment type="caution">
    <text evidence="11">The sequence shown here is derived from an EMBL/GenBank/DDBJ whole genome shotgun (WGS) entry which is preliminary data.</text>
</comment>
<evidence type="ECO:0000313" key="11">
    <source>
        <dbReference type="EMBL" id="RTG84247.1"/>
    </source>
</evidence>
<evidence type="ECO:0000256" key="8">
    <source>
        <dbReference type="ARBA" id="ARBA00022842"/>
    </source>
</evidence>
<dbReference type="EC" id="2.7.1.159" evidence="2"/>
<dbReference type="InterPro" id="IPR040464">
    <property type="entry name" value="InsP(3)kin_ATP-grasp"/>
</dbReference>
<sequence>MKVVGVWMSDSKVDSIGLNTLLREKRSDLLFRKCNACSLKPSYFFINSTGNEIFVPKFCLLPQKDPTKLCDAGISYPIGNFTSSQCNACSLKPSYFFINSTGNEIFVPKFCLLPQKDPTKLYDAGISYPIVCKSLMAHGNDNVHKIAIVFNDSGLDHLTYPIFVQQFIKHNGKVLKLFVVGDHSCVTEVPSIKNHDKSVHYCFFSTTDRTPIFFHSHSVSKDGCQSPLSELSSFSDKQTTTPYDESLFNMLAHEVRKTLKIDLFGIDLICATENSISDALSKSNKYAIIDLNIFP</sequence>
<keyword evidence="3" id="KW-0808">Transferase</keyword>
<evidence type="ECO:0000256" key="1">
    <source>
        <dbReference type="ARBA" id="ARBA00009601"/>
    </source>
</evidence>
<dbReference type="GO" id="GO:0052726">
    <property type="term" value="F:inositol-1,3,4-trisphosphate 5-kinase activity"/>
    <property type="evidence" value="ECO:0007669"/>
    <property type="project" value="InterPro"/>
</dbReference>